<dbReference type="AlphaFoldDB" id="A0A2S8GEJ2"/>
<dbReference type="InterPro" id="IPR012902">
    <property type="entry name" value="N_methyl_site"/>
</dbReference>
<dbReference type="PROSITE" id="PS00409">
    <property type="entry name" value="PROKAR_NTER_METHYL"/>
    <property type="match status" value="1"/>
</dbReference>
<feature type="region of interest" description="Disordered" evidence="1">
    <location>
        <begin position="171"/>
        <end position="202"/>
    </location>
</feature>
<dbReference type="OrthoDB" id="270253at2"/>
<evidence type="ECO:0000259" key="3">
    <source>
        <dbReference type="Pfam" id="PF07596"/>
    </source>
</evidence>
<dbReference type="InterPro" id="IPR045584">
    <property type="entry name" value="Pilin-like"/>
</dbReference>
<dbReference type="PANTHER" id="PTHR30093:SF2">
    <property type="entry name" value="TYPE II SECRETION SYSTEM PROTEIN H"/>
    <property type="match status" value="1"/>
</dbReference>
<organism evidence="4 5">
    <name type="scientific">Blastopirellula marina</name>
    <dbReference type="NCBI Taxonomy" id="124"/>
    <lineage>
        <taxon>Bacteria</taxon>
        <taxon>Pseudomonadati</taxon>
        <taxon>Planctomycetota</taxon>
        <taxon>Planctomycetia</taxon>
        <taxon>Pirellulales</taxon>
        <taxon>Pirellulaceae</taxon>
        <taxon>Blastopirellula</taxon>
    </lineage>
</organism>
<reference evidence="4 5" key="1">
    <citation type="submission" date="2018-02" db="EMBL/GenBank/DDBJ databases">
        <title>Comparative genomes isolates from brazilian mangrove.</title>
        <authorList>
            <person name="Araujo J.E."/>
            <person name="Taketani R.G."/>
            <person name="Silva M.C.P."/>
            <person name="Loureco M.V."/>
            <person name="Andreote F.D."/>
        </authorList>
    </citation>
    <scope>NUCLEOTIDE SEQUENCE [LARGE SCALE GENOMIC DNA]</scope>
    <source>
        <strain evidence="4 5">NAP PRIS-MGV</strain>
    </source>
</reference>
<keyword evidence="2" id="KW-1133">Transmembrane helix</keyword>
<protein>
    <recommendedName>
        <fullName evidence="3">DUF1559 domain-containing protein</fullName>
    </recommendedName>
</protein>
<gene>
    <name evidence="4" type="ORF">C5Y98_01535</name>
</gene>
<comment type="caution">
    <text evidence="4">The sequence shown here is derived from an EMBL/GenBank/DDBJ whole genome shotgun (WGS) entry which is preliminary data.</text>
</comment>
<keyword evidence="2" id="KW-0472">Membrane</keyword>
<dbReference type="RefSeq" id="WP_105350961.1">
    <property type="nucleotide sequence ID" value="NZ_PUIB01000002.1"/>
</dbReference>
<evidence type="ECO:0000313" key="4">
    <source>
        <dbReference type="EMBL" id="PQO42878.1"/>
    </source>
</evidence>
<accession>A0A2S8GEJ2</accession>
<evidence type="ECO:0000256" key="1">
    <source>
        <dbReference type="SAM" id="MobiDB-lite"/>
    </source>
</evidence>
<proteinExistence type="predicted"/>
<feature type="domain" description="DUF1559" evidence="3">
    <location>
        <begin position="39"/>
        <end position="346"/>
    </location>
</feature>
<dbReference type="Pfam" id="PF07596">
    <property type="entry name" value="SBP_bac_10"/>
    <property type="match status" value="1"/>
</dbReference>
<name>A0A2S8GEJ2_9BACT</name>
<evidence type="ECO:0000313" key="5">
    <source>
        <dbReference type="Proteomes" id="UP000239388"/>
    </source>
</evidence>
<dbReference type="InterPro" id="IPR011453">
    <property type="entry name" value="DUF1559"/>
</dbReference>
<feature type="transmembrane region" description="Helical" evidence="2">
    <location>
        <begin position="20"/>
        <end position="38"/>
    </location>
</feature>
<dbReference type="NCBIfam" id="TIGR02532">
    <property type="entry name" value="IV_pilin_GFxxxE"/>
    <property type="match status" value="1"/>
</dbReference>
<evidence type="ECO:0000256" key="2">
    <source>
        <dbReference type="SAM" id="Phobius"/>
    </source>
</evidence>
<dbReference type="SUPFAM" id="SSF54523">
    <property type="entry name" value="Pili subunits"/>
    <property type="match status" value="1"/>
</dbReference>
<dbReference type="Gene3D" id="3.30.700.10">
    <property type="entry name" value="Glycoprotein, Type 4 Pilin"/>
    <property type="match status" value="1"/>
</dbReference>
<dbReference type="PANTHER" id="PTHR30093">
    <property type="entry name" value="GENERAL SECRETION PATHWAY PROTEIN G"/>
    <property type="match status" value="1"/>
</dbReference>
<feature type="compositionally biased region" description="Polar residues" evidence="1">
    <location>
        <begin position="171"/>
        <end position="195"/>
    </location>
</feature>
<dbReference type="EMBL" id="PUIB01000002">
    <property type="protein sequence ID" value="PQO42878.1"/>
    <property type="molecule type" value="Genomic_DNA"/>
</dbReference>
<dbReference type="Pfam" id="PF07963">
    <property type="entry name" value="N_methyl"/>
    <property type="match status" value="1"/>
</dbReference>
<sequence length="366" mass="39207">MNRSLPRPISAHRGFTLVELLVVIAIIGILVGLTLPAVQMAREAARRAQCQNNLSNIGLALINFEGSKGTLPPAVDWADIDPTNAYATSHFTWLAKILPEMEQANLYENLDFSNLAESGGNFPSLKIQLELLECPSDPENGDSQATGGIGITNYAANEGWISHIQAQQWNAGSNTSADSNTTFSSRPLGFQTTTKPLDMSGPFLPGRSTKLAKIQDGISNTVLVAEVAAGGFIHPKAENASETEASQSNSGEPRFITSGKARSALIGYYGQTKSGIPNVTSPALSIPLPYNATGYKPTGATAELYAPVFQTYWAINTDWGGASSRHNVLQCVMGDRSVRSVNLTVDNTVWKQMCAMNDNTVIQKSN</sequence>
<dbReference type="Proteomes" id="UP000239388">
    <property type="component" value="Unassembled WGS sequence"/>
</dbReference>
<keyword evidence="2" id="KW-0812">Transmembrane</keyword>